<keyword evidence="1" id="KW-1133">Transmembrane helix</keyword>
<keyword evidence="3" id="KW-1185">Reference proteome</keyword>
<gene>
    <name evidence="2" type="ORF">pdam_00008302</name>
</gene>
<reference evidence="2 3" key="1">
    <citation type="journal article" date="2018" name="Sci. Rep.">
        <title>Comparative analysis of the Pocillopora damicornis genome highlights role of immune system in coral evolution.</title>
        <authorList>
            <person name="Cunning R."/>
            <person name="Bay R.A."/>
            <person name="Gillette P."/>
            <person name="Baker A.C."/>
            <person name="Traylor-Knowles N."/>
        </authorList>
    </citation>
    <scope>NUCLEOTIDE SEQUENCE [LARGE SCALE GENOMIC DNA]</scope>
    <source>
        <strain evidence="2">RSMAS</strain>
        <tissue evidence="2">Whole animal</tissue>
    </source>
</reference>
<keyword evidence="1" id="KW-0812">Transmembrane</keyword>
<protein>
    <submittedName>
        <fullName evidence="2">Uncharacterized protein</fullName>
    </submittedName>
</protein>
<evidence type="ECO:0000313" key="3">
    <source>
        <dbReference type="Proteomes" id="UP000275408"/>
    </source>
</evidence>
<dbReference type="OrthoDB" id="10362068at2759"/>
<feature type="transmembrane region" description="Helical" evidence="1">
    <location>
        <begin position="145"/>
        <end position="167"/>
    </location>
</feature>
<evidence type="ECO:0000313" key="2">
    <source>
        <dbReference type="EMBL" id="RMX48974.1"/>
    </source>
</evidence>
<organism evidence="2 3">
    <name type="scientific">Pocillopora damicornis</name>
    <name type="common">Cauliflower coral</name>
    <name type="synonym">Millepora damicornis</name>
    <dbReference type="NCBI Taxonomy" id="46731"/>
    <lineage>
        <taxon>Eukaryota</taxon>
        <taxon>Metazoa</taxon>
        <taxon>Cnidaria</taxon>
        <taxon>Anthozoa</taxon>
        <taxon>Hexacorallia</taxon>
        <taxon>Scleractinia</taxon>
        <taxon>Astrocoeniina</taxon>
        <taxon>Pocilloporidae</taxon>
        <taxon>Pocillopora</taxon>
    </lineage>
</organism>
<sequence length="211" mass="23641">MVAGRLRAAKIAQTTRPYPFRICTGFRCDILHCTNDAEMFQRQKEAKCVCQVTILFSDVTESWNGFSVQGKDSCNVFRVLSLSMTFFQTGNLTAILTVYREHSVGYENRDLNSNLRMFAVLILGFAGSLMIWWHNCFAKAVVSQAALEVALFLTMLLIFLLLVVALVKNNDEDNLKTTSPESDMATHSCSLLWKCIDTQASLFDTTSLPGL</sequence>
<name>A0A3M6U611_POCDA</name>
<dbReference type="EMBL" id="RCHS01002221">
    <property type="protein sequence ID" value="RMX48974.1"/>
    <property type="molecule type" value="Genomic_DNA"/>
</dbReference>
<proteinExistence type="predicted"/>
<dbReference type="AlphaFoldDB" id="A0A3M6U611"/>
<comment type="caution">
    <text evidence="2">The sequence shown here is derived from an EMBL/GenBank/DDBJ whole genome shotgun (WGS) entry which is preliminary data.</text>
</comment>
<evidence type="ECO:0000256" key="1">
    <source>
        <dbReference type="SAM" id="Phobius"/>
    </source>
</evidence>
<dbReference type="Proteomes" id="UP000275408">
    <property type="component" value="Unassembled WGS sequence"/>
</dbReference>
<keyword evidence="1" id="KW-0472">Membrane</keyword>
<accession>A0A3M6U611</accession>
<feature type="transmembrane region" description="Helical" evidence="1">
    <location>
        <begin position="115"/>
        <end position="133"/>
    </location>
</feature>